<dbReference type="Proteomes" id="UP000607645">
    <property type="component" value="Unassembled WGS sequence"/>
</dbReference>
<dbReference type="RefSeq" id="WP_155152342.1">
    <property type="nucleotide sequence ID" value="NZ_JACOPQ010000014.1"/>
</dbReference>
<organism evidence="3 4">
    <name type="scientific">Lawsonibacter faecis</name>
    <dbReference type="NCBI Taxonomy" id="2763052"/>
    <lineage>
        <taxon>Bacteria</taxon>
        <taxon>Bacillati</taxon>
        <taxon>Bacillota</taxon>
        <taxon>Clostridia</taxon>
        <taxon>Eubacteriales</taxon>
        <taxon>Oscillospiraceae</taxon>
        <taxon>Lawsonibacter</taxon>
    </lineage>
</organism>
<feature type="domain" description="Sensor histidine kinase NatK-like C-terminal" evidence="2">
    <location>
        <begin position="507"/>
        <end position="604"/>
    </location>
</feature>
<evidence type="ECO:0000313" key="4">
    <source>
        <dbReference type="Proteomes" id="UP000607645"/>
    </source>
</evidence>
<feature type="transmembrane region" description="Helical" evidence="1">
    <location>
        <begin position="183"/>
        <end position="203"/>
    </location>
</feature>
<protein>
    <submittedName>
        <fullName evidence="3">Sensor histidine kinase</fullName>
    </submittedName>
</protein>
<evidence type="ECO:0000259" key="2">
    <source>
        <dbReference type="Pfam" id="PF14501"/>
    </source>
</evidence>
<keyword evidence="1" id="KW-0812">Transmembrane</keyword>
<evidence type="ECO:0000256" key="1">
    <source>
        <dbReference type="SAM" id="Phobius"/>
    </source>
</evidence>
<keyword evidence="3" id="KW-0808">Transferase</keyword>
<proteinExistence type="predicted"/>
<feature type="transmembrane region" description="Helical" evidence="1">
    <location>
        <begin position="366"/>
        <end position="385"/>
    </location>
</feature>
<dbReference type="EMBL" id="JACOPQ010000014">
    <property type="protein sequence ID" value="MBC5738363.1"/>
    <property type="molecule type" value="Genomic_DNA"/>
</dbReference>
<feature type="transmembrane region" description="Helical" evidence="1">
    <location>
        <begin position="247"/>
        <end position="266"/>
    </location>
</feature>
<gene>
    <name evidence="3" type="ORF">H8S62_15235</name>
</gene>
<dbReference type="GO" id="GO:0016301">
    <property type="term" value="F:kinase activity"/>
    <property type="evidence" value="ECO:0007669"/>
    <property type="project" value="UniProtKB-KW"/>
</dbReference>
<accession>A0A8J6MHA1</accession>
<dbReference type="SUPFAM" id="SSF55874">
    <property type="entry name" value="ATPase domain of HSP90 chaperone/DNA topoisomerase II/histidine kinase"/>
    <property type="match status" value="1"/>
</dbReference>
<dbReference type="AlphaFoldDB" id="A0A8J6MHA1"/>
<comment type="caution">
    <text evidence="3">The sequence shown here is derived from an EMBL/GenBank/DDBJ whole genome shotgun (WGS) entry which is preliminary data.</text>
</comment>
<dbReference type="Gene3D" id="3.30.565.10">
    <property type="entry name" value="Histidine kinase-like ATPase, C-terminal domain"/>
    <property type="match status" value="1"/>
</dbReference>
<keyword evidence="1" id="KW-1133">Transmembrane helix</keyword>
<dbReference type="InterPro" id="IPR036890">
    <property type="entry name" value="HATPase_C_sf"/>
</dbReference>
<dbReference type="Pfam" id="PF14501">
    <property type="entry name" value="HATPase_c_5"/>
    <property type="match status" value="1"/>
</dbReference>
<keyword evidence="1" id="KW-0472">Membrane</keyword>
<dbReference type="InterPro" id="IPR032834">
    <property type="entry name" value="NatK-like_C"/>
</dbReference>
<keyword evidence="3" id="KW-0418">Kinase</keyword>
<evidence type="ECO:0000313" key="3">
    <source>
        <dbReference type="EMBL" id="MBC5738363.1"/>
    </source>
</evidence>
<sequence length="613" mass="66364">MKKLHKNSLLPVVFTLSVLAAFSVLLALTYRFDNKYTAGPPYGEGGVFAFTEADLDRPLFLIDGWLLNGREVFIGQYSNFSHLSGGTSPFGEGNYRLTLRYSGAPTTLLLEIPPVFTEYILYVDGAAAAETGGGGTAVVSVGEGDTVLELHTVNRSHYYSGLTYPPALGTAAVMDRLFSVRTLVYAALCAAALTLALFSLVLWVSRARDALFRQFGLLCLAFAVHCAHPFVWKLWGYSRLWYAVEDASWLLVLAQAAALAALCAGLEQKSWYRRLLRPATLLLCLFCTVSVLFIIPNAGNFVNFYGAVIDCYKLAVWAWLALCAGLGLARRAGWTAFFVLAACGVLGVSLAAGIGDSNAYEPICGAWQNEYAGFALVLLFGALMVRRNGLLLRQNAELQSVKLQNRFAAESAAQMRASITQVRGLKHELRHHVETLGALHAAGDDERLGAYLARLSGETEALPPLYYAENFLVNALLAGRLGPARERGIRVECAAAVPERLPIADSDLCILLTNLLDNAVEACERLPPGADRFISLSLEVKRELLLITCVNSAPPRPEAGAPFATAKADSESHGLGIPAMRRVAERCDGALELRQEGGVFTLRAALRVPQPSE</sequence>
<reference evidence="3" key="1">
    <citation type="submission" date="2020-08" db="EMBL/GenBank/DDBJ databases">
        <title>Genome public.</title>
        <authorList>
            <person name="Liu C."/>
            <person name="Sun Q."/>
        </authorList>
    </citation>
    <scope>NUCLEOTIDE SEQUENCE</scope>
    <source>
        <strain evidence="3">NSJ-52</strain>
    </source>
</reference>
<keyword evidence="4" id="KW-1185">Reference proteome</keyword>
<feature type="transmembrane region" description="Helical" evidence="1">
    <location>
        <begin position="215"/>
        <end position="235"/>
    </location>
</feature>
<feature type="transmembrane region" description="Helical" evidence="1">
    <location>
        <begin position="304"/>
        <end position="329"/>
    </location>
</feature>
<name>A0A8J6MHA1_9FIRM</name>
<dbReference type="CDD" id="cd16935">
    <property type="entry name" value="HATPase_AgrC-ComD-like"/>
    <property type="match status" value="1"/>
</dbReference>
<feature type="transmembrane region" description="Helical" evidence="1">
    <location>
        <begin position="336"/>
        <end position="354"/>
    </location>
</feature>
<feature type="transmembrane region" description="Helical" evidence="1">
    <location>
        <begin position="278"/>
        <end position="298"/>
    </location>
</feature>